<feature type="transmembrane region" description="Helical" evidence="7">
    <location>
        <begin position="256"/>
        <end position="277"/>
    </location>
</feature>
<evidence type="ECO:0000256" key="1">
    <source>
        <dbReference type="ARBA" id="ARBA00004651"/>
    </source>
</evidence>
<evidence type="ECO:0000313" key="9">
    <source>
        <dbReference type="Proteomes" id="UP000295375"/>
    </source>
</evidence>
<keyword evidence="4 7" id="KW-0812">Transmembrane</keyword>
<protein>
    <submittedName>
        <fullName evidence="8">Cytochrome bd-I ubiquinol oxidase subunit 2 apoprotein</fullName>
    </submittedName>
</protein>
<keyword evidence="3" id="KW-1003">Cell membrane</keyword>
<comment type="subcellular location">
    <subcellularLocation>
        <location evidence="1">Cell membrane</location>
        <topology evidence="1">Multi-pass membrane protein</topology>
    </subcellularLocation>
</comment>
<keyword evidence="9" id="KW-1185">Reference proteome</keyword>
<dbReference type="RefSeq" id="WP_133592150.1">
    <property type="nucleotide sequence ID" value="NZ_CP037953.1"/>
</dbReference>
<dbReference type="Pfam" id="PF02322">
    <property type="entry name" value="Cyt_bd_oxida_II"/>
    <property type="match status" value="1"/>
</dbReference>
<comment type="caution">
    <text evidence="8">The sequence shown here is derived from an EMBL/GenBank/DDBJ whole genome shotgun (WGS) entry which is preliminary data.</text>
</comment>
<feature type="transmembrane region" description="Helical" evidence="7">
    <location>
        <begin position="226"/>
        <end position="244"/>
    </location>
</feature>
<evidence type="ECO:0000256" key="4">
    <source>
        <dbReference type="ARBA" id="ARBA00022692"/>
    </source>
</evidence>
<reference evidence="8 9" key="1">
    <citation type="submission" date="2019-03" db="EMBL/GenBank/DDBJ databases">
        <title>Genomic Encyclopedia of Type Strains, Phase IV (KMG-IV): sequencing the most valuable type-strain genomes for metagenomic binning, comparative biology and taxonomic classification.</title>
        <authorList>
            <person name="Goeker M."/>
        </authorList>
    </citation>
    <scope>NUCLEOTIDE SEQUENCE [LARGE SCALE GENOMIC DNA]</scope>
    <source>
        <strain evidence="8 9">DSM 103792</strain>
    </source>
</reference>
<dbReference type="AlphaFoldDB" id="A0A4R6UL19"/>
<comment type="similarity">
    <text evidence="2">Belongs to the cytochrome ubiquinol oxidase subunit 2 family.</text>
</comment>
<sequence length="332" mass="36970">MIGEQSILPVIFMCLMGLALLVYVTLDGFDLGVGMLLPFGSEQEKDRMVAAIGPFWDANETWLVLGVGLLLIAFPKAHGIVLTSLYLPVTIMLLGLVLRGVAFDFRVKVHADNKQRWNRAFFAGSLIASVAQGWMLGSYITGFQQGWIYTAFSLLIALALPAAYLMLGACWLIIKSENELQQRAIRWAKWAWPLLVLGIFLISIATPLASATVAERWFRMPEFLSLLPIPLMTIATLIAARVILNSSRVKHKLRHLPFALIAIAMLWSAFGLAYSIFPYVIMDQMTIWQAASADDSLVFILWGTAITLPMIIGYTIFSYRVFTGKAQELQYG</sequence>
<dbReference type="GO" id="GO:0009055">
    <property type="term" value="F:electron transfer activity"/>
    <property type="evidence" value="ECO:0007669"/>
    <property type="project" value="TreeGrafter"/>
</dbReference>
<dbReference type="OrthoDB" id="9776710at2"/>
<dbReference type="PANTHER" id="PTHR43141:SF2">
    <property type="entry name" value="BLR3729 PROTEIN"/>
    <property type="match status" value="1"/>
</dbReference>
<evidence type="ECO:0000256" key="7">
    <source>
        <dbReference type="SAM" id="Phobius"/>
    </source>
</evidence>
<name>A0A4R6UL19_9GAMM</name>
<dbReference type="EMBL" id="SNYM01000015">
    <property type="protein sequence ID" value="TDQ46053.1"/>
    <property type="molecule type" value="Genomic_DNA"/>
</dbReference>
<feature type="transmembrane region" description="Helical" evidence="7">
    <location>
        <begin position="297"/>
        <end position="317"/>
    </location>
</feature>
<dbReference type="Proteomes" id="UP000295375">
    <property type="component" value="Unassembled WGS sequence"/>
</dbReference>
<proteinExistence type="inferred from homology"/>
<organism evidence="8 9">
    <name type="scientific">Permianibacter aggregans</name>
    <dbReference type="NCBI Taxonomy" id="1510150"/>
    <lineage>
        <taxon>Bacteria</taxon>
        <taxon>Pseudomonadati</taxon>
        <taxon>Pseudomonadota</taxon>
        <taxon>Gammaproteobacteria</taxon>
        <taxon>Pseudomonadales</taxon>
        <taxon>Pseudomonadaceae</taxon>
        <taxon>Permianibacter</taxon>
    </lineage>
</organism>
<evidence type="ECO:0000313" key="8">
    <source>
        <dbReference type="EMBL" id="TDQ46053.1"/>
    </source>
</evidence>
<accession>A0A4R6UL19</accession>
<evidence type="ECO:0000256" key="5">
    <source>
        <dbReference type="ARBA" id="ARBA00022989"/>
    </source>
</evidence>
<dbReference type="GO" id="GO:0019646">
    <property type="term" value="P:aerobic electron transport chain"/>
    <property type="evidence" value="ECO:0007669"/>
    <property type="project" value="TreeGrafter"/>
</dbReference>
<keyword evidence="5 7" id="KW-1133">Transmembrane helix</keyword>
<dbReference type="PANTHER" id="PTHR43141">
    <property type="entry name" value="CYTOCHROME BD2 SUBUNIT II"/>
    <property type="match status" value="1"/>
</dbReference>
<dbReference type="GO" id="GO:0005886">
    <property type="term" value="C:plasma membrane"/>
    <property type="evidence" value="ECO:0007669"/>
    <property type="project" value="UniProtKB-SubCell"/>
</dbReference>
<evidence type="ECO:0000256" key="6">
    <source>
        <dbReference type="ARBA" id="ARBA00023136"/>
    </source>
</evidence>
<feature type="transmembrane region" description="Helical" evidence="7">
    <location>
        <begin position="80"/>
        <end position="99"/>
    </location>
</feature>
<evidence type="ECO:0000256" key="3">
    <source>
        <dbReference type="ARBA" id="ARBA00022475"/>
    </source>
</evidence>
<feature type="transmembrane region" description="Helical" evidence="7">
    <location>
        <begin position="6"/>
        <end position="26"/>
    </location>
</feature>
<feature type="transmembrane region" description="Helical" evidence="7">
    <location>
        <begin position="147"/>
        <end position="174"/>
    </location>
</feature>
<feature type="transmembrane region" description="Helical" evidence="7">
    <location>
        <begin position="194"/>
        <end position="214"/>
    </location>
</feature>
<gene>
    <name evidence="8" type="ORF">EV696_11547</name>
</gene>
<dbReference type="InterPro" id="IPR003317">
    <property type="entry name" value="Cyt-d_oxidase_su2"/>
</dbReference>
<evidence type="ECO:0000256" key="2">
    <source>
        <dbReference type="ARBA" id="ARBA00007543"/>
    </source>
</evidence>
<keyword evidence="6 7" id="KW-0472">Membrane</keyword>
<dbReference type="GO" id="GO:0070069">
    <property type="term" value="C:cytochrome complex"/>
    <property type="evidence" value="ECO:0007669"/>
    <property type="project" value="TreeGrafter"/>
</dbReference>
<dbReference type="GO" id="GO:0016682">
    <property type="term" value="F:oxidoreductase activity, acting on diphenols and related substances as donors, oxygen as acceptor"/>
    <property type="evidence" value="ECO:0007669"/>
    <property type="project" value="TreeGrafter"/>
</dbReference>
<feature type="transmembrane region" description="Helical" evidence="7">
    <location>
        <begin position="120"/>
        <end position="141"/>
    </location>
</feature>